<protein>
    <submittedName>
        <fullName evidence="1">Uncharacterized protein</fullName>
    </submittedName>
</protein>
<reference evidence="1" key="1">
    <citation type="submission" date="2019-09" db="EMBL/GenBank/DDBJ databases">
        <title>Characterisation of the sponge microbiome using genome-centric metagenomics.</title>
        <authorList>
            <person name="Engelberts J.P."/>
            <person name="Robbins S.J."/>
            <person name="De Goeij J.M."/>
            <person name="Aranda M."/>
            <person name="Bell S.C."/>
            <person name="Webster N.S."/>
        </authorList>
    </citation>
    <scope>NUCLEOTIDE SEQUENCE</scope>
    <source>
        <strain evidence="1">SB0662_bin_9</strain>
    </source>
</reference>
<name>A0A6B1DSG7_9CHLR</name>
<evidence type="ECO:0000313" key="1">
    <source>
        <dbReference type="EMBL" id="MYD89846.1"/>
    </source>
</evidence>
<gene>
    <name evidence="1" type="ORF">F4Y08_05825</name>
</gene>
<comment type="caution">
    <text evidence="1">The sequence shown here is derived from an EMBL/GenBank/DDBJ whole genome shotgun (WGS) entry which is preliminary data.</text>
</comment>
<organism evidence="1">
    <name type="scientific">Caldilineaceae bacterium SB0662_bin_9</name>
    <dbReference type="NCBI Taxonomy" id="2605258"/>
    <lineage>
        <taxon>Bacteria</taxon>
        <taxon>Bacillati</taxon>
        <taxon>Chloroflexota</taxon>
        <taxon>Caldilineae</taxon>
        <taxon>Caldilineales</taxon>
        <taxon>Caldilineaceae</taxon>
    </lineage>
</organism>
<proteinExistence type="predicted"/>
<accession>A0A6B1DSG7</accession>
<dbReference type="AlphaFoldDB" id="A0A6B1DSG7"/>
<sequence>MPMPLMPQEVERWNRVLAAAAKQQSVIPEAFLVGGTEVGIYAPYRTSRDADHLMSDFPRHCTEVLARLEALAGWS</sequence>
<dbReference type="EMBL" id="VXPY01000036">
    <property type="protein sequence ID" value="MYD89846.1"/>
    <property type="molecule type" value="Genomic_DNA"/>
</dbReference>